<keyword evidence="2" id="KW-0012">Acyltransferase</keyword>
<reference evidence="4 5" key="1">
    <citation type="submission" date="2017-08" db="EMBL/GenBank/DDBJ databases">
        <title>Complete Genome Sequence of Bacillus kochii Oregon-R-modENCODE STRAIN BDGP4, isolated from Drosophila melanogaster gut.</title>
        <authorList>
            <person name="Wan K.H."/>
            <person name="Yu C."/>
            <person name="Park S."/>
            <person name="Hammonds A.S."/>
            <person name="Booth B.W."/>
            <person name="Celniker S.E."/>
        </authorList>
    </citation>
    <scope>NUCLEOTIDE SEQUENCE [LARGE SCALE GENOMIC DNA]</scope>
    <source>
        <strain evidence="4 5">BDGP4</strain>
    </source>
</reference>
<dbReference type="KEGG" id="bko:CKF48_06995"/>
<dbReference type="InterPro" id="IPR050832">
    <property type="entry name" value="Bact_Acetyltransf"/>
</dbReference>
<evidence type="ECO:0000256" key="1">
    <source>
        <dbReference type="ARBA" id="ARBA00022679"/>
    </source>
</evidence>
<dbReference type="SUPFAM" id="SSF55729">
    <property type="entry name" value="Acyl-CoA N-acyltransferases (Nat)"/>
    <property type="match status" value="1"/>
</dbReference>
<dbReference type="PROSITE" id="PS51186">
    <property type="entry name" value="GNAT"/>
    <property type="match status" value="1"/>
</dbReference>
<keyword evidence="5" id="KW-1185">Reference proteome</keyword>
<gene>
    <name evidence="4" type="ORF">CKF48_06995</name>
</gene>
<dbReference type="Gene3D" id="3.40.630.30">
    <property type="match status" value="1"/>
</dbReference>
<dbReference type="AlphaFoldDB" id="A0A248TG38"/>
<name>A0A248TG38_9BACI</name>
<dbReference type="Pfam" id="PF00583">
    <property type="entry name" value="Acetyltransf_1"/>
    <property type="match status" value="1"/>
</dbReference>
<evidence type="ECO:0000313" key="5">
    <source>
        <dbReference type="Proteomes" id="UP000215137"/>
    </source>
</evidence>
<dbReference type="RefSeq" id="WP_095370674.1">
    <property type="nucleotide sequence ID" value="NZ_CP022983.1"/>
</dbReference>
<organism evidence="4 5">
    <name type="scientific">Cytobacillus kochii</name>
    <dbReference type="NCBI Taxonomy" id="859143"/>
    <lineage>
        <taxon>Bacteria</taxon>
        <taxon>Bacillati</taxon>
        <taxon>Bacillota</taxon>
        <taxon>Bacilli</taxon>
        <taxon>Bacillales</taxon>
        <taxon>Bacillaceae</taxon>
        <taxon>Cytobacillus</taxon>
    </lineage>
</organism>
<evidence type="ECO:0000256" key="2">
    <source>
        <dbReference type="ARBA" id="ARBA00023315"/>
    </source>
</evidence>
<feature type="domain" description="N-acetyltransferase" evidence="3">
    <location>
        <begin position="1"/>
        <end position="146"/>
    </location>
</feature>
<dbReference type="Proteomes" id="UP000215137">
    <property type="component" value="Chromosome"/>
</dbReference>
<sequence>MEIRKPTEKEVESILKLSVQSVYEGTLNRSKPEERKLREMVESIRSNGGEYLVAVEHEEIMGWVLLGGKRDEMTEQEIGFIYELYVQENNRGKGMGRQLMMAAMKELRKQQFKEFRLTAYHGNPAIGLYESLGFQPRNISMEWKQS</sequence>
<dbReference type="InterPro" id="IPR000182">
    <property type="entry name" value="GNAT_dom"/>
</dbReference>
<evidence type="ECO:0000313" key="4">
    <source>
        <dbReference type="EMBL" id="ASV67099.1"/>
    </source>
</evidence>
<dbReference type="PANTHER" id="PTHR43877:SF2">
    <property type="entry name" value="AMINOALKYLPHOSPHONATE N-ACETYLTRANSFERASE-RELATED"/>
    <property type="match status" value="1"/>
</dbReference>
<dbReference type="GO" id="GO:0016747">
    <property type="term" value="F:acyltransferase activity, transferring groups other than amino-acyl groups"/>
    <property type="evidence" value="ECO:0007669"/>
    <property type="project" value="InterPro"/>
</dbReference>
<evidence type="ECO:0000259" key="3">
    <source>
        <dbReference type="PROSITE" id="PS51186"/>
    </source>
</evidence>
<accession>A0A248TG38</accession>
<keyword evidence="1 4" id="KW-0808">Transferase</keyword>
<protein>
    <submittedName>
        <fullName evidence="4">GNAT family N-acetyltransferase</fullName>
    </submittedName>
</protein>
<dbReference type="OrthoDB" id="156739at2"/>
<dbReference type="InterPro" id="IPR016181">
    <property type="entry name" value="Acyl_CoA_acyltransferase"/>
</dbReference>
<dbReference type="EMBL" id="CP022983">
    <property type="protein sequence ID" value="ASV67099.1"/>
    <property type="molecule type" value="Genomic_DNA"/>
</dbReference>
<proteinExistence type="predicted"/>
<dbReference type="CDD" id="cd04301">
    <property type="entry name" value="NAT_SF"/>
    <property type="match status" value="1"/>
</dbReference>
<dbReference type="PANTHER" id="PTHR43877">
    <property type="entry name" value="AMINOALKYLPHOSPHONATE N-ACETYLTRANSFERASE-RELATED-RELATED"/>
    <property type="match status" value="1"/>
</dbReference>